<sequence length="54" mass="5305">MAGPARAASRVLRCEFCGTRTNNQTAAAAAVGSRVAPGADLGCLRGTGSSPDPS</sequence>
<comment type="caution">
    <text evidence="1">The sequence shown here is derived from an EMBL/GenBank/DDBJ whole genome shotgun (WGS) entry which is preliminary data.</text>
</comment>
<dbReference type="EMBL" id="BJNH01000206">
    <property type="protein sequence ID" value="GEC29824.1"/>
    <property type="molecule type" value="Genomic_DNA"/>
</dbReference>
<organism evidence="1 2">
    <name type="scientific">Pseudonocardia saturnea</name>
    <dbReference type="NCBI Taxonomy" id="33909"/>
    <lineage>
        <taxon>Bacteria</taxon>
        <taxon>Bacillati</taxon>
        <taxon>Actinomycetota</taxon>
        <taxon>Actinomycetes</taxon>
        <taxon>Pseudonocardiales</taxon>
        <taxon>Pseudonocardiaceae</taxon>
        <taxon>Pseudonocardia</taxon>
    </lineage>
</organism>
<protein>
    <submittedName>
        <fullName evidence="1">Uncharacterized protein</fullName>
    </submittedName>
</protein>
<evidence type="ECO:0000313" key="1">
    <source>
        <dbReference type="EMBL" id="GEC29824.1"/>
    </source>
</evidence>
<keyword evidence="2" id="KW-1185">Reference proteome</keyword>
<proteinExistence type="predicted"/>
<reference evidence="1 2" key="1">
    <citation type="submission" date="2019-06" db="EMBL/GenBank/DDBJ databases">
        <title>Whole genome shotgun sequence of Pseudonocardia saturnea NBRC 14499.</title>
        <authorList>
            <person name="Hosoyama A."/>
            <person name="Uohara A."/>
            <person name="Ohji S."/>
            <person name="Ichikawa N."/>
        </authorList>
    </citation>
    <scope>NUCLEOTIDE SEQUENCE [LARGE SCALE GENOMIC DNA]</scope>
    <source>
        <strain evidence="1 2">NBRC 14499</strain>
    </source>
</reference>
<dbReference type="Proteomes" id="UP000320693">
    <property type="component" value="Unassembled WGS sequence"/>
</dbReference>
<gene>
    <name evidence="1" type="ORF">PSA01_68530</name>
</gene>
<name>A0ABQ0SA71_9PSEU</name>
<accession>A0ABQ0SA71</accession>
<evidence type="ECO:0000313" key="2">
    <source>
        <dbReference type="Proteomes" id="UP000320693"/>
    </source>
</evidence>